<feature type="region of interest" description="Disordered" evidence="11">
    <location>
        <begin position="389"/>
        <end position="411"/>
    </location>
</feature>
<evidence type="ECO:0000256" key="6">
    <source>
        <dbReference type="ARBA" id="ARBA00022842"/>
    </source>
</evidence>
<evidence type="ECO:0000256" key="3">
    <source>
        <dbReference type="ARBA" id="ARBA00022723"/>
    </source>
</evidence>
<keyword evidence="1" id="KW-0808">Transferase</keyword>
<dbReference type="InterPro" id="IPR048445">
    <property type="entry name" value="DncV-like_NTFase"/>
</dbReference>
<keyword evidence="5" id="KW-0067">ATP-binding</keyword>
<keyword evidence="3" id="KW-0479">Metal-binding</keyword>
<dbReference type="GO" id="GO:0016779">
    <property type="term" value="F:nucleotidyltransferase activity"/>
    <property type="evidence" value="ECO:0007669"/>
    <property type="project" value="UniProtKB-KW"/>
</dbReference>
<feature type="domain" description="Cyclic GMP-AMP synthase DncV-like nucleotidyltransferase" evidence="12">
    <location>
        <begin position="60"/>
        <end position="146"/>
    </location>
</feature>
<dbReference type="Proteomes" id="UP000184444">
    <property type="component" value="Unassembled WGS sequence"/>
</dbReference>
<dbReference type="OrthoDB" id="1118920at2"/>
<keyword evidence="8" id="KW-0051">Antiviral defense</keyword>
<evidence type="ECO:0000256" key="11">
    <source>
        <dbReference type="SAM" id="MobiDB-lite"/>
    </source>
</evidence>
<reference evidence="14" key="1">
    <citation type="submission" date="2016-11" db="EMBL/GenBank/DDBJ databases">
        <authorList>
            <person name="Varghese N."/>
            <person name="Submissions S."/>
        </authorList>
    </citation>
    <scope>NUCLEOTIDE SEQUENCE [LARGE SCALE GENOMIC DNA]</scope>
    <source>
        <strain evidence="14">DSM 6637</strain>
    </source>
</reference>
<sequence>MFGKASVKKPDLSPQSEEYLEDLAEELSVPTSRYEQAERSYKSLGDWLHREDSTVREHDPQVYVQGSFRLGTTIRPSNEDEEYDIDSVCELRKLGKGELSQQRLKQLLGAEIEAYRRAKSMNKPLREGRRCWALDYADGAQFHMDVVPALPDAASVRSLLESRGVDARWASTAIAITDNQVWSYPYVTDEWPRSNPKGYGEWFRSRMAVALERRKRWLAEQVRASIEDIPDYRVRTPLQAAVMILKRHRDHVFADRPDVRPISVIVTTLSAHSYGGEDTVGQALASILAGMDKYIQQRAGQYWIPNPTDELENFADKWAEHPERAQAFFDWLDRARSDFLRAAGSTDRKVITETWERGVGSELADRAYRRRQPPARPTLLKVASVAPPGAALSFPNKERVPTKPQGFGGAA</sequence>
<keyword evidence="4" id="KW-0547">Nucleotide-binding</keyword>
<dbReference type="CDD" id="cd05400">
    <property type="entry name" value="NT_2-5OAS_ClassI-CCAase"/>
    <property type="match status" value="1"/>
</dbReference>
<evidence type="ECO:0000256" key="10">
    <source>
        <dbReference type="ARBA" id="ARBA00048304"/>
    </source>
</evidence>
<evidence type="ECO:0000313" key="13">
    <source>
        <dbReference type="EMBL" id="SHM56772.1"/>
    </source>
</evidence>
<evidence type="ECO:0000256" key="5">
    <source>
        <dbReference type="ARBA" id="ARBA00022840"/>
    </source>
</evidence>
<dbReference type="Pfam" id="PF21654">
    <property type="entry name" value="DncV-like_NTFase"/>
    <property type="match status" value="1"/>
</dbReference>
<comment type="catalytic activity">
    <reaction evidence="10">
        <text>GTP + ATP = 3',3'-cGAMP + 2 diphosphate</text>
        <dbReference type="Rhea" id="RHEA:35647"/>
        <dbReference type="ChEBI" id="CHEBI:30616"/>
        <dbReference type="ChEBI" id="CHEBI:33019"/>
        <dbReference type="ChEBI" id="CHEBI:37565"/>
        <dbReference type="ChEBI" id="CHEBI:71501"/>
    </reaction>
    <physiologicalReaction direction="left-to-right" evidence="10">
        <dbReference type="Rhea" id="RHEA:35648"/>
    </physiologicalReaction>
</comment>
<protein>
    <recommendedName>
        <fullName evidence="9">Cyclic GMP-AMP synthase</fullName>
    </recommendedName>
</protein>
<name>A0A1M7JUP0_9RHOB</name>
<dbReference type="STRING" id="53463.SAMN05444389_1149"/>
<evidence type="ECO:0000313" key="14">
    <source>
        <dbReference type="Proteomes" id="UP000184444"/>
    </source>
</evidence>
<evidence type="ECO:0000256" key="9">
    <source>
        <dbReference type="ARBA" id="ARBA00044145"/>
    </source>
</evidence>
<keyword evidence="2" id="KW-0548">Nucleotidyltransferase</keyword>
<dbReference type="InterPro" id="IPR006116">
    <property type="entry name" value="NT_2-5OAS_ClassI-CCAase"/>
</dbReference>
<accession>A0A1M7JUP0</accession>
<evidence type="ECO:0000256" key="8">
    <source>
        <dbReference type="ARBA" id="ARBA00023118"/>
    </source>
</evidence>
<evidence type="ECO:0000256" key="2">
    <source>
        <dbReference type="ARBA" id="ARBA00022695"/>
    </source>
</evidence>
<dbReference type="GO" id="GO:0051607">
    <property type="term" value="P:defense response to virus"/>
    <property type="evidence" value="ECO:0007669"/>
    <property type="project" value="UniProtKB-KW"/>
</dbReference>
<dbReference type="EMBL" id="FRCK01000014">
    <property type="protein sequence ID" value="SHM56772.1"/>
    <property type="molecule type" value="Genomic_DNA"/>
</dbReference>
<dbReference type="AlphaFoldDB" id="A0A1M7JUP0"/>
<keyword evidence="7" id="KW-0546">Nucleotide metabolism</keyword>
<evidence type="ECO:0000256" key="4">
    <source>
        <dbReference type="ARBA" id="ARBA00022741"/>
    </source>
</evidence>
<evidence type="ECO:0000256" key="1">
    <source>
        <dbReference type="ARBA" id="ARBA00022679"/>
    </source>
</evidence>
<evidence type="ECO:0000256" key="7">
    <source>
        <dbReference type="ARBA" id="ARBA00023080"/>
    </source>
</evidence>
<keyword evidence="14" id="KW-1185">Reference proteome</keyword>
<dbReference type="GO" id="GO:0009117">
    <property type="term" value="P:nucleotide metabolic process"/>
    <property type="evidence" value="ECO:0007669"/>
    <property type="project" value="UniProtKB-KW"/>
</dbReference>
<organism evidence="13 14">
    <name type="scientific">Paracoccus solventivorans</name>
    <dbReference type="NCBI Taxonomy" id="53463"/>
    <lineage>
        <taxon>Bacteria</taxon>
        <taxon>Pseudomonadati</taxon>
        <taxon>Pseudomonadota</taxon>
        <taxon>Alphaproteobacteria</taxon>
        <taxon>Rhodobacterales</taxon>
        <taxon>Paracoccaceae</taxon>
        <taxon>Paracoccus</taxon>
    </lineage>
</organism>
<keyword evidence="6" id="KW-0460">Magnesium</keyword>
<dbReference type="GO" id="GO:0046872">
    <property type="term" value="F:metal ion binding"/>
    <property type="evidence" value="ECO:0007669"/>
    <property type="project" value="UniProtKB-KW"/>
</dbReference>
<proteinExistence type="predicted"/>
<evidence type="ECO:0000259" key="12">
    <source>
        <dbReference type="Pfam" id="PF21654"/>
    </source>
</evidence>
<dbReference type="GO" id="GO:0005524">
    <property type="term" value="F:ATP binding"/>
    <property type="evidence" value="ECO:0007669"/>
    <property type="project" value="UniProtKB-KW"/>
</dbReference>
<gene>
    <name evidence="13" type="ORF">SAMN05444389_1149</name>
</gene>